<dbReference type="PANTHER" id="PTHR33169:SF14">
    <property type="entry name" value="TRANSCRIPTIONAL REGULATOR RV3488"/>
    <property type="match status" value="1"/>
</dbReference>
<dbReference type="InterPro" id="IPR005149">
    <property type="entry name" value="Tscrpt_reg_PadR_N"/>
</dbReference>
<dbReference type="InterPro" id="IPR036390">
    <property type="entry name" value="WH_DNA-bd_sf"/>
</dbReference>
<dbReference type="OMA" id="WNTDESR"/>
<dbReference type="Proteomes" id="UP000481964">
    <property type="component" value="Unassembled WGS sequence"/>
</dbReference>
<proteinExistence type="predicted"/>
<reference evidence="4 9" key="3">
    <citation type="journal article" date="2019" name="Nat. Med.">
        <title>A library of human gut bacterial isolates paired with longitudinal multiomics data enables mechanistic microbiome research.</title>
        <authorList>
            <person name="Poyet M."/>
            <person name="Groussin M."/>
            <person name="Gibbons S.M."/>
            <person name="Avila-Pacheco J."/>
            <person name="Jiang X."/>
            <person name="Kearney S.M."/>
            <person name="Perrotta A.R."/>
            <person name="Berdy B."/>
            <person name="Zhao S."/>
            <person name="Lieberman T.D."/>
            <person name="Swanson P.K."/>
            <person name="Smith M."/>
            <person name="Roesemann S."/>
            <person name="Alexander J.E."/>
            <person name="Rich S.A."/>
            <person name="Livny J."/>
            <person name="Vlamakis H."/>
            <person name="Clish C."/>
            <person name="Bullock K."/>
            <person name="Deik A."/>
            <person name="Scott J."/>
            <person name="Pierce K.A."/>
            <person name="Xavier R.J."/>
            <person name="Alm E.J."/>
        </authorList>
    </citation>
    <scope>NUCLEOTIDE SEQUENCE [LARGE SCALE GENOMIC DNA]</scope>
    <source>
        <strain evidence="4 9">BIOML-A1</strain>
    </source>
</reference>
<sequence>MNCDEIVSGLILEFRRGTLIMVVLAQLNKPMYGYSLIKELEGKGISIEGNTLYPLLRRLESQGLLKSEWETDETKPRKYYIITEDGKLVYKKIKAHWEKFSQSINALMEVE</sequence>
<dbReference type="EMBL" id="QSHM01000008">
    <property type="protein sequence ID" value="RHC13009.1"/>
    <property type="molecule type" value="Genomic_DNA"/>
</dbReference>
<dbReference type="SUPFAM" id="SSF46785">
    <property type="entry name" value="Winged helix' DNA-binding domain"/>
    <property type="match status" value="1"/>
</dbReference>
<evidence type="ECO:0000313" key="4">
    <source>
        <dbReference type="EMBL" id="MSC57997.1"/>
    </source>
</evidence>
<dbReference type="Proteomes" id="UP000095621">
    <property type="component" value="Unassembled WGS sequence"/>
</dbReference>
<dbReference type="EMBL" id="WKRD01000008">
    <property type="protein sequence ID" value="MSC57997.1"/>
    <property type="molecule type" value="Genomic_DNA"/>
</dbReference>
<organism evidence="3 7">
    <name type="scientific">Lachnospira eligens</name>
    <dbReference type="NCBI Taxonomy" id="39485"/>
    <lineage>
        <taxon>Bacteria</taxon>
        <taxon>Bacillati</taxon>
        <taxon>Bacillota</taxon>
        <taxon>Clostridia</taxon>
        <taxon>Lachnospirales</taxon>
        <taxon>Lachnospiraceae</taxon>
        <taxon>Lachnospira</taxon>
    </lineage>
</organism>
<evidence type="ECO:0000313" key="7">
    <source>
        <dbReference type="Proteomes" id="UP000095780"/>
    </source>
</evidence>
<evidence type="ECO:0000259" key="1">
    <source>
        <dbReference type="Pfam" id="PF03551"/>
    </source>
</evidence>
<dbReference type="EMBL" id="CZBV01000003">
    <property type="protein sequence ID" value="CUQ83157.1"/>
    <property type="molecule type" value="Genomic_DNA"/>
</dbReference>
<evidence type="ECO:0000313" key="8">
    <source>
        <dbReference type="Proteomes" id="UP000285844"/>
    </source>
</evidence>
<evidence type="ECO:0000313" key="5">
    <source>
        <dbReference type="EMBL" id="RHC13009.1"/>
    </source>
</evidence>
<evidence type="ECO:0000313" key="2">
    <source>
        <dbReference type="EMBL" id="CUQ78964.1"/>
    </source>
</evidence>
<dbReference type="Proteomes" id="UP000095780">
    <property type="component" value="Unassembled WGS sequence"/>
</dbReference>
<dbReference type="EMBL" id="CZBU01000006">
    <property type="protein sequence ID" value="CUQ78964.1"/>
    <property type="molecule type" value="Genomic_DNA"/>
</dbReference>
<dbReference type="RefSeq" id="WP_012740099.1">
    <property type="nucleotide sequence ID" value="NZ_CABIXW010000003.1"/>
</dbReference>
<dbReference type="AlphaFoldDB" id="A0A174ZBI2"/>
<reference evidence="5 8" key="2">
    <citation type="submission" date="2018-08" db="EMBL/GenBank/DDBJ databases">
        <title>A genome reference for cultivated species of the human gut microbiota.</title>
        <authorList>
            <person name="Zou Y."/>
            <person name="Xue W."/>
            <person name="Luo G."/>
        </authorList>
    </citation>
    <scope>NUCLEOTIDE SEQUENCE [LARGE SCALE GENOMIC DNA]</scope>
    <source>
        <strain evidence="5 8">AM37-3BH</strain>
    </source>
</reference>
<gene>
    <name evidence="5" type="ORF">DW858_08475</name>
    <name evidence="2" type="ORF">ERS852490_02616</name>
    <name evidence="3" type="ORF">ERS852492_01116</name>
    <name evidence="4" type="ORF">GKE48_11185</name>
</gene>
<dbReference type="OrthoDB" id="9808017at2"/>
<name>A0A174ZBI2_9FIRM</name>
<dbReference type="InterPro" id="IPR036388">
    <property type="entry name" value="WH-like_DNA-bd_sf"/>
</dbReference>
<protein>
    <submittedName>
        <fullName evidence="3">Lineage-specific thermal regulator protein</fullName>
    </submittedName>
    <submittedName>
        <fullName evidence="4">PadR family transcriptional regulator</fullName>
    </submittedName>
</protein>
<dbReference type="InterPro" id="IPR052509">
    <property type="entry name" value="Metal_resp_DNA-bind_regulator"/>
</dbReference>
<evidence type="ECO:0000313" key="9">
    <source>
        <dbReference type="Proteomes" id="UP000481964"/>
    </source>
</evidence>
<dbReference type="Proteomes" id="UP000285844">
    <property type="component" value="Unassembled WGS sequence"/>
</dbReference>
<dbReference type="PANTHER" id="PTHR33169">
    <property type="entry name" value="PADR-FAMILY TRANSCRIPTIONAL REGULATOR"/>
    <property type="match status" value="1"/>
</dbReference>
<evidence type="ECO:0000313" key="3">
    <source>
        <dbReference type="EMBL" id="CUQ83157.1"/>
    </source>
</evidence>
<dbReference type="GeneID" id="41356527"/>
<evidence type="ECO:0000313" key="6">
    <source>
        <dbReference type="Proteomes" id="UP000095621"/>
    </source>
</evidence>
<reference evidence="6 7" key="1">
    <citation type="submission" date="2015-09" db="EMBL/GenBank/DDBJ databases">
        <authorList>
            <consortium name="Pathogen Informatics"/>
        </authorList>
    </citation>
    <scope>NUCLEOTIDE SEQUENCE [LARGE SCALE GENOMIC DNA]</scope>
    <source>
        <strain evidence="2 6">2789STDY5834875</strain>
        <strain evidence="3 7">2789STDY5834878</strain>
    </source>
</reference>
<dbReference type="Gene3D" id="1.10.10.10">
    <property type="entry name" value="Winged helix-like DNA-binding domain superfamily/Winged helix DNA-binding domain"/>
    <property type="match status" value="1"/>
</dbReference>
<dbReference type="Pfam" id="PF03551">
    <property type="entry name" value="PadR"/>
    <property type="match status" value="1"/>
</dbReference>
<accession>A0A174ZBI2</accession>
<feature type="domain" description="Transcription regulator PadR N-terminal" evidence="1">
    <location>
        <begin position="23"/>
        <end position="91"/>
    </location>
</feature>